<keyword evidence="2" id="KW-1185">Reference proteome</keyword>
<evidence type="ECO:0000313" key="2">
    <source>
        <dbReference type="Proteomes" id="UP000315389"/>
    </source>
</evidence>
<dbReference type="EMBL" id="VFOS01000001">
    <property type="protein sequence ID" value="TQL64716.1"/>
    <property type="molecule type" value="Genomic_DNA"/>
</dbReference>
<gene>
    <name evidence="1" type="ORF">FB461_1225</name>
</gene>
<accession>A0A542ZWT5</accession>
<dbReference type="AlphaFoldDB" id="A0A542ZWT5"/>
<proteinExistence type="predicted"/>
<name>A0A542ZWT5_RARFA</name>
<sequence>MRKVIGAVIAGLLATVTLVGPGAAGANAKLKECDRTGKVTAGKIARFGQDVTEYAQVAELAKQFYTKGETFKKSKTKSGFYVETYVAVKKSRVKIGGNTYTLPKKTVFFVECYGQSKAGPLYSSLKPIAVFAKKLTISVQTTAKNPGGVVTRYALINPIGKKSQTYKVTVSETETRFSSTEKLNVTPYVGKNAGKCFYPRAGYVNSKGKSATTKK</sequence>
<dbReference type="Proteomes" id="UP000315389">
    <property type="component" value="Unassembled WGS sequence"/>
</dbReference>
<organism evidence="1 2">
    <name type="scientific">Rarobacter faecitabidus</name>
    <dbReference type="NCBI Taxonomy" id="13243"/>
    <lineage>
        <taxon>Bacteria</taxon>
        <taxon>Bacillati</taxon>
        <taxon>Actinomycetota</taxon>
        <taxon>Actinomycetes</taxon>
        <taxon>Micrococcales</taxon>
        <taxon>Rarobacteraceae</taxon>
        <taxon>Rarobacter</taxon>
    </lineage>
</organism>
<dbReference type="RefSeq" id="WP_142119859.1">
    <property type="nucleotide sequence ID" value="NZ_BAAASV010000001.1"/>
</dbReference>
<comment type="caution">
    <text evidence="1">The sequence shown here is derived from an EMBL/GenBank/DDBJ whole genome shotgun (WGS) entry which is preliminary data.</text>
</comment>
<reference evidence="1 2" key="1">
    <citation type="submission" date="2019-06" db="EMBL/GenBank/DDBJ databases">
        <title>Sequencing the genomes of 1000 actinobacteria strains.</title>
        <authorList>
            <person name="Klenk H.-P."/>
        </authorList>
    </citation>
    <scope>NUCLEOTIDE SEQUENCE [LARGE SCALE GENOMIC DNA]</scope>
    <source>
        <strain evidence="1 2">DSM 4813</strain>
    </source>
</reference>
<protein>
    <submittedName>
        <fullName evidence="1">Uncharacterized protein</fullName>
    </submittedName>
</protein>
<evidence type="ECO:0000313" key="1">
    <source>
        <dbReference type="EMBL" id="TQL64716.1"/>
    </source>
</evidence>